<feature type="coiled-coil region" evidence="1">
    <location>
        <begin position="72"/>
        <end position="124"/>
    </location>
</feature>
<dbReference type="AlphaFoldDB" id="A0A0U3GMM7"/>
<organism evidence="4 5">
    <name type="scientific">Pseudoalteromonas rubra</name>
    <dbReference type="NCBI Taxonomy" id="43658"/>
    <lineage>
        <taxon>Bacteria</taxon>
        <taxon>Pseudomonadati</taxon>
        <taxon>Pseudomonadota</taxon>
        <taxon>Gammaproteobacteria</taxon>
        <taxon>Alteromonadales</taxon>
        <taxon>Pseudoalteromonadaceae</taxon>
        <taxon>Pseudoalteromonas</taxon>
    </lineage>
</organism>
<dbReference type="EMBL" id="CP013613">
    <property type="protein sequence ID" value="ALU46154.1"/>
    <property type="molecule type" value="Genomic_DNA"/>
</dbReference>
<evidence type="ECO:0000256" key="3">
    <source>
        <dbReference type="SAM" id="Phobius"/>
    </source>
</evidence>
<reference evidence="4 5" key="1">
    <citation type="submission" date="2015-12" db="EMBL/GenBank/DDBJ databases">
        <title>Complete genome sequence of Pseudoalteromonas rubra SCSIO 6842, harboring a conjugative plasmid.</title>
        <authorList>
            <person name="Li B."/>
            <person name="Wang X."/>
        </authorList>
    </citation>
    <scope>NUCLEOTIDE SEQUENCE [LARGE SCALE GENOMIC DNA]</scope>
    <source>
        <strain evidence="4 5">SCSIO 6842</strain>
        <plasmid evidence="5">Plasmid pMBL6842</plasmid>
    </source>
</reference>
<sequence length="459" mass="49977">MINSKQLNENITNFLEAHPKARVGLMVGVGSLAVLFLATSLFSDEQVVIEQQAQSNVQSILGMSDSLDNLDKNQAADMIKEMTVRMQEKERTLEAQRMHDSEQVTQLLLQLEKLNSRIFELEKKAPVHPAQNGMYNDVSANIPQRVTEDQTQGQQAYRNHAGHAPNVMYRSQTQIVTQNPHIEGNVIRTITQRSVREVQTLGEVTISDIKVNRLTEHNTTQAGSEAADPERSADRNPSAAGDDGEFTLTMGSIISGTIINGVAAPTKVGSQDQPIPIFMRVKREALMPNFFSLDIRECMMLGAAMGDLASERVKIRAEAISCITADGQAIEKRINAVAVSSSDGLEGIRGTVVERSGKAIMNSVKAGFLSGFASAAKPQSLNAIVTEPEATTAWQSQNLNKFAGAGMMNGASNAMERVASYYLAIAESMWPVIEIPAGIEVDFIVQQGMTLQLNDSLEE</sequence>
<feature type="transmembrane region" description="Helical" evidence="3">
    <location>
        <begin position="21"/>
        <end position="42"/>
    </location>
</feature>
<feature type="region of interest" description="Disordered" evidence="2">
    <location>
        <begin position="215"/>
        <end position="246"/>
    </location>
</feature>
<keyword evidence="1" id="KW-0175">Coiled coil</keyword>
<name>A0A0U3GMM7_9GAMM</name>
<keyword evidence="3" id="KW-1133">Transmembrane helix</keyword>
<dbReference type="Pfam" id="PF03743">
    <property type="entry name" value="TrbI"/>
    <property type="match status" value="1"/>
</dbReference>
<keyword evidence="3" id="KW-0472">Membrane</keyword>
<dbReference type="InterPro" id="IPR005498">
    <property type="entry name" value="T4SS_VirB10/TraB/TrbI"/>
</dbReference>
<evidence type="ECO:0000313" key="5">
    <source>
        <dbReference type="Proteomes" id="UP000069015"/>
    </source>
</evidence>
<evidence type="ECO:0008006" key="6">
    <source>
        <dbReference type="Google" id="ProtNLM"/>
    </source>
</evidence>
<evidence type="ECO:0000256" key="2">
    <source>
        <dbReference type="SAM" id="MobiDB-lite"/>
    </source>
</evidence>
<keyword evidence="4" id="KW-0614">Plasmid</keyword>
<accession>A0A0U3GMM7</accession>
<proteinExistence type="predicted"/>
<dbReference type="KEGG" id="prr:AT705_24640"/>
<dbReference type="RefSeq" id="WP_058798989.1">
    <property type="nucleotide sequence ID" value="NZ_CP013613.1"/>
</dbReference>
<gene>
    <name evidence="4" type="ORF">AT705_24640</name>
</gene>
<dbReference type="CDD" id="cd16430">
    <property type="entry name" value="TraB"/>
    <property type="match status" value="1"/>
</dbReference>
<geneLocation type="plasmid" evidence="4 5">
    <name>pMBL6842</name>
</geneLocation>
<evidence type="ECO:0000313" key="4">
    <source>
        <dbReference type="EMBL" id="ALU46154.1"/>
    </source>
</evidence>
<keyword evidence="3" id="KW-0812">Transmembrane</keyword>
<protein>
    <recommendedName>
        <fullName evidence="6">Conjugal transfer protein TraB</fullName>
    </recommendedName>
</protein>
<evidence type="ECO:0000256" key="1">
    <source>
        <dbReference type="SAM" id="Coils"/>
    </source>
</evidence>
<dbReference type="Proteomes" id="UP000069015">
    <property type="component" value="Plasmid pMBL6842"/>
</dbReference>